<dbReference type="Gene3D" id="1.50.10.20">
    <property type="match status" value="1"/>
</dbReference>
<dbReference type="InterPro" id="IPR001599">
    <property type="entry name" value="Macroglobln_a2"/>
</dbReference>
<evidence type="ECO:0000313" key="8">
    <source>
        <dbReference type="Proteomes" id="UP001497525"/>
    </source>
</evidence>
<dbReference type="Pfam" id="PF07678">
    <property type="entry name" value="TED_complement"/>
    <property type="match status" value="1"/>
</dbReference>
<dbReference type="SMART" id="SM01361">
    <property type="entry name" value="A2M_recep"/>
    <property type="match status" value="1"/>
</dbReference>
<organism evidence="7 8">
    <name type="scientific">Calicophoron daubneyi</name>
    <name type="common">Rumen fluke</name>
    <name type="synonym">Paramphistomum daubneyi</name>
    <dbReference type="NCBI Taxonomy" id="300641"/>
    <lineage>
        <taxon>Eukaryota</taxon>
        <taxon>Metazoa</taxon>
        <taxon>Spiralia</taxon>
        <taxon>Lophotrochozoa</taxon>
        <taxon>Platyhelminthes</taxon>
        <taxon>Trematoda</taxon>
        <taxon>Digenea</taxon>
        <taxon>Plagiorchiida</taxon>
        <taxon>Pronocephalata</taxon>
        <taxon>Paramphistomoidea</taxon>
        <taxon>Paramphistomidae</taxon>
        <taxon>Calicophoron</taxon>
    </lineage>
</organism>
<evidence type="ECO:0000256" key="3">
    <source>
        <dbReference type="ARBA" id="ARBA00022737"/>
    </source>
</evidence>
<keyword evidence="1" id="KW-0217">Developmental protein</keyword>
<dbReference type="InterPro" id="IPR036595">
    <property type="entry name" value="A-macroglobulin_rcpt-bd_sf"/>
</dbReference>
<evidence type="ECO:0000256" key="2">
    <source>
        <dbReference type="ARBA" id="ARBA00022536"/>
    </source>
</evidence>
<dbReference type="SMART" id="SM00181">
    <property type="entry name" value="EGF"/>
    <property type="match status" value="2"/>
</dbReference>
<dbReference type="EMBL" id="CAXLJL010000523">
    <property type="protein sequence ID" value="CAL5138778.1"/>
    <property type="molecule type" value="Genomic_DNA"/>
</dbReference>
<proteinExistence type="predicted"/>
<accession>A0AAV2TV59</accession>
<dbReference type="PROSITE" id="PS00477">
    <property type="entry name" value="ALPHA_2_MACROGLOBULIN"/>
    <property type="match status" value="1"/>
</dbReference>
<dbReference type="GO" id="GO:0007154">
    <property type="term" value="P:cell communication"/>
    <property type="evidence" value="ECO:0007669"/>
    <property type="project" value="InterPro"/>
</dbReference>
<keyword evidence="2" id="KW-0245">EGF-like domain</keyword>
<dbReference type="InterPro" id="IPR050473">
    <property type="entry name" value="A2M/Complement_sys"/>
</dbReference>
<dbReference type="Gene3D" id="2.60.40.690">
    <property type="entry name" value="Alpha-macroglobulin, receptor-binding domain"/>
    <property type="match status" value="1"/>
</dbReference>
<dbReference type="Proteomes" id="UP001497525">
    <property type="component" value="Unassembled WGS sequence"/>
</dbReference>
<dbReference type="SUPFAM" id="SSF49410">
    <property type="entry name" value="Alpha-macroglobulin receptor domain"/>
    <property type="match status" value="1"/>
</dbReference>
<dbReference type="InterPro" id="IPR000742">
    <property type="entry name" value="EGF"/>
</dbReference>
<dbReference type="Gene3D" id="2.60.120.1540">
    <property type="match status" value="1"/>
</dbReference>
<dbReference type="GO" id="GO:0005615">
    <property type="term" value="C:extracellular space"/>
    <property type="evidence" value="ECO:0007669"/>
    <property type="project" value="InterPro"/>
</dbReference>
<feature type="domain" description="EGF-like" evidence="6">
    <location>
        <begin position="655"/>
        <end position="666"/>
    </location>
</feature>
<protein>
    <recommendedName>
        <fullName evidence="6">EGF-like domain-containing protein</fullName>
    </recommendedName>
</protein>
<evidence type="ECO:0000313" key="7">
    <source>
        <dbReference type="EMBL" id="CAL5138778.1"/>
    </source>
</evidence>
<reference evidence="7" key="1">
    <citation type="submission" date="2024-06" db="EMBL/GenBank/DDBJ databases">
        <authorList>
            <person name="Liu X."/>
            <person name="Lenzi L."/>
            <person name="Haldenby T S."/>
            <person name="Uol C."/>
        </authorList>
    </citation>
    <scope>NUCLEOTIDE SEQUENCE</scope>
</reference>
<keyword evidence="5" id="KW-0732">Signal</keyword>
<dbReference type="PANTHER" id="PTHR11412">
    <property type="entry name" value="MACROGLOBULIN / COMPLEMENT"/>
    <property type="match status" value="1"/>
</dbReference>
<dbReference type="Pfam" id="PF07677">
    <property type="entry name" value="A2M_recep"/>
    <property type="match status" value="1"/>
</dbReference>
<dbReference type="InterPro" id="IPR008930">
    <property type="entry name" value="Terpenoid_cyclase/PrenylTrfase"/>
</dbReference>
<dbReference type="SUPFAM" id="SSF48239">
    <property type="entry name" value="Terpenoid cyclases/Protein prenyltransferases"/>
    <property type="match status" value="1"/>
</dbReference>
<dbReference type="Pfam" id="PF01414">
    <property type="entry name" value="DSL"/>
    <property type="match status" value="1"/>
</dbReference>
<dbReference type="PANTHER" id="PTHR11412:SF171">
    <property type="entry name" value="PREGNANCY ZONE PROTEIN-LIKE PROTEIN"/>
    <property type="match status" value="1"/>
</dbReference>
<dbReference type="InterPro" id="IPR011626">
    <property type="entry name" value="Alpha-macroglobulin_TED"/>
</dbReference>
<dbReference type="PROSITE" id="PS00022">
    <property type="entry name" value="EGF_1"/>
    <property type="match status" value="2"/>
</dbReference>
<dbReference type="GO" id="GO:0016020">
    <property type="term" value="C:membrane"/>
    <property type="evidence" value="ECO:0007669"/>
    <property type="project" value="InterPro"/>
</dbReference>
<keyword evidence="4" id="KW-1015">Disulfide bond</keyword>
<dbReference type="InterPro" id="IPR001774">
    <property type="entry name" value="DSL"/>
</dbReference>
<dbReference type="Gene3D" id="2.60.40.1930">
    <property type="match status" value="1"/>
</dbReference>
<dbReference type="Pfam" id="PF00207">
    <property type="entry name" value="A2M"/>
    <property type="match status" value="1"/>
</dbReference>
<dbReference type="GO" id="GO:0004866">
    <property type="term" value="F:endopeptidase inhibitor activity"/>
    <property type="evidence" value="ECO:0007669"/>
    <property type="project" value="InterPro"/>
</dbReference>
<name>A0AAV2TV59_CALDB</name>
<dbReference type="SMART" id="SM01419">
    <property type="entry name" value="Thiol-ester_cl"/>
    <property type="match status" value="1"/>
</dbReference>
<dbReference type="Gene3D" id="2.60.40.10">
    <property type="entry name" value="Immunoglobulins"/>
    <property type="match status" value="1"/>
</dbReference>
<gene>
    <name evidence="7" type="ORF">CDAUBV1_LOCUS13585</name>
</gene>
<feature type="domain" description="EGF-like" evidence="6">
    <location>
        <begin position="686"/>
        <end position="697"/>
    </location>
</feature>
<dbReference type="Gene3D" id="2.10.25.140">
    <property type="match status" value="1"/>
</dbReference>
<evidence type="ECO:0000256" key="1">
    <source>
        <dbReference type="ARBA" id="ARBA00022473"/>
    </source>
</evidence>
<evidence type="ECO:0000256" key="4">
    <source>
        <dbReference type="ARBA" id="ARBA00023157"/>
    </source>
</evidence>
<keyword evidence="3" id="KW-0677">Repeat</keyword>
<feature type="chain" id="PRO_5043584677" description="EGF-like domain-containing protein" evidence="5">
    <location>
        <begin position="20"/>
        <end position="1968"/>
    </location>
</feature>
<dbReference type="InterPro" id="IPR013783">
    <property type="entry name" value="Ig-like_fold"/>
</dbReference>
<feature type="signal peptide" evidence="5">
    <location>
        <begin position="1"/>
        <end position="19"/>
    </location>
</feature>
<dbReference type="InterPro" id="IPR047565">
    <property type="entry name" value="Alpha-macroglob_thiol-ester_cl"/>
</dbReference>
<dbReference type="Gene3D" id="2.20.130.20">
    <property type="match status" value="1"/>
</dbReference>
<comment type="caution">
    <text evidence="7">The sequence shown here is derived from an EMBL/GenBank/DDBJ whole genome shotgun (WGS) entry which is preliminary data.</text>
</comment>
<dbReference type="InterPro" id="IPR019742">
    <property type="entry name" value="MacrogloblnA2_CS"/>
</dbReference>
<dbReference type="InterPro" id="IPR009048">
    <property type="entry name" value="A-macroglobulin_rcpt-bd"/>
</dbReference>
<evidence type="ECO:0000259" key="6">
    <source>
        <dbReference type="PROSITE" id="PS00022"/>
    </source>
</evidence>
<evidence type="ECO:0000256" key="5">
    <source>
        <dbReference type="SAM" id="SignalP"/>
    </source>
</evidence>
<sequence length="1968" mass="220129">MHIFLLAIILLFHSDENQADTHIIIPSLLYVEEKNLMTANTACHLEQIIVNTTVHSSSFLQAYTGNDLKRHQVGDRYETTVHYRSPFILDSRQSSLSATLNFNIQFSPDSQCKQDSPAMVQTYSVFGYKPLVMIGGTDKMVYRPGETVRARFVTTSPRLIADNLPKKKFHINEKGEAILGQLSGLDVEKINKIIYEKIYLTDSHGRNVVVLTNVDSQKAISSLNFVLPPDSVEGQWNITATVANQQEVVHFKVEDYSITTTSRVLVDLYPPDFLSYTSKFTQFSVCATRENGMPFYATVRSHLCVCSEPADYRMKEAVFNSIVHEQVCPKRMWFSDRRPCVKAVGRLSENRCTQFNVSTLSLNLQSKVYSTWNQISILCADIIEEGSDFRTKRCQYGTLVQSKSVKMDLNLPAVYRTGLPLFGHVKLMCGDMCSVSRIPIDLFLTEQPWGCHLAREETHQEPVLSNYHYSTRVVTNGHGYAEVLIPPINTTKPVLVKAIYRPAGSYTPDESFSRRFSTHLVQDYETPVISRKMLKPWIGVTTTVMQLWKHKVTSNLQCPKSFTVSLLANTPLADKNIYIDSLSVGGYVHEILSPDPKRPVLCQDRDDDLGHYKCKKADSDEIDCLPGWTGDNCLRAVCVNGCHYRGGSCVKPNVCVCSEGWKGQACDVCIKRSGCVHGKCLNGDDCICEPDWYGENCDRKEVTFQQVPIGLSWEVKWRLRSGQLVDASSRPAVTKSDNPKLTLYQRTITINTRDIWGPEDTLLIYFYEATGKKSSIVLETLSLEDMPACLKSAPPMQLDKDTSELWFDETYATPGEVLSITVRPKGMPKEELVGQQCFIRLTERSLESFLSPNSITARFSAISGGRRKWQPNYPNHLRAAFSKIGLQLISDELPQLVAPSMDPCHYMIEHTPDAYSGGMNYNQPIEVGKTMRPTRKSKERSGNVKMTNTVELEPWIFEAPLSESKKSLNVQTPLRVPDIITIWKVTAYCTTRTRGMWISNSQLLPVIQPYRVNIATPVQIRLGEVVHQPIILVPNNTQKGCYDFSLRLNLHDSDWTRTEKNGCETCACAGDKRTVLFDLAPRRLGKLKFAVEVSGTRRTPSCTKKSNQKQHSFTGSINRQIFVAPDGIVDEVSATDILHFPDNENTVRKTYPLTLPATIVPGSVDVHIIFTNEIFSPILASFTQPSGSPIGCGEQNMLLIAPNLYLLDYLKSVPSVNPANTADRIRQAKLQIVSGYTEQLNYARTDGSFSTFGNHDSEGSTWLTAFVLRVFAEIYATDPLLPINWDRMLKESFDFLLTRQNPESGCFLEGAGVPHPFILEHASDTRRRNAEMELLTTAFVLTSVLETKVTPENVFFDKLNETVSRGYKCLQHLASTEELGKLSTSTLAQLAYTISLLEPDGGYFKNVYGHLVDRQINEIDADGRSKVHWVALTSSDTTHKNVVASSVETTSYGYLTLAQLDSPEAELFPVVRWLISQPTFRGEFRLTRDMVLSFQALTNFAKRIALASSPNPAFELRGEQDLESVNFRFTGVVTNETVQDQRYLTVPNLKPDTVKQVTWKLTRNSPSVEYVAVHTSFRYNHQDFEKKAQTHLSVDLSVVQGADTRLKPTCTAAQISICVRPTEGTVRMETGMILLEVGMISGWQPIKENMSRDHSLESHRRVEIDGVGTAFFYFYGFTNKEAGKVDRPTKLKRCARLKVSQMTYVENPKPALIKVRDYHEPELVSVATYNLNPCVEAKKSAGIQSANSVTITKHPAQEFYPVCGLMAGKKDMLASRFLKAACNDHDDLLLIHVLSVDEKQPDVRVTRFLGGDDTVTWSSTLDARNTPKCLYSMLKQNAKLILLVPGSMDIHPGDPKFTLQQAENSSLILSASDALPVIDAALVKLKPTSNGGGGVNQAVDAQMNCGLPAKVRSQLGRAVPTVCTGHRQGFGILNLKEEIMGGPKIGFVGRHAGLRRNEVNSARIPSTH</sequence>
<dbReference type="Gene3D" id="2.10.25.10">
    <property type="entry name" value="Laminin"/>
    <property type="match status" value="1"/>
</dbReference>